<gene>
    <name evidence="2" type="ORF">ADIARSV_4252</name>
</gene>
<dbReference type="InterPro" id="IPR011050">
    <property type="entry name" value="Pectin_lyase_fold/virulence"/>
</dbReference>
<dbReference type="Gene3D" id="3.40.50.1110">
    <property type="entry name" value="SGNH hydrolase"/>
    <property type="match status" value="1"/>
</dbReference>
<organism evidence="2 3">
    <name type="scientific">Arcticibacter svalbardensis MN12-7</name>
    <dbReference type="NCBI Taxonomy" id="1150600"/>
    <lineage>
        <taxon>Bacteria</taxon>
        <taxon>Pseudomonadati</taxon>
        <taxon>Bacteroidota</taxon>
        <taxon>Sphingobacteriia</taxon>
        <taxon>Sphingobacteriales</taxon>
        <taxon>Sphingobacteriaceae</taxon>
        <taxon>Arcticibacter</taxon>
    </lineage>
</organism>
<dbReference type="EMBL" id="AQPN01000145">
    <property type="protein sequence ID" value="EOR92740.1"/>
    <property type="molecule type" value="Genomic_DNA"/>
</dbReference>
<feature type="domain" description="SGNH hydrolase-type esterase" evidence="1">
    <location>
        <begin position="451"/>
        <end position="609"/>
    </location>
</feature>
<dbReference type="SUPFAM" id="SSF52266">
    <property type="entry name" value="SGNH hydrolase"/>
    <property type="match status" value="1"/>
</dbReference>
<dbReference type="Pfam" id="PF13472">
    <property type="entry name" value="Lipase_GDSL_2"/>
    <property type="match status" value="1"/>
</dbReference>
<dbReference type="PANTHER" id="PTHR30383:SF5">
    <property type="entry name" value="SGNH HYDROLASE-TYPE ESTERASE DOMAIN-CONTAINING PROTEIN"/>
    <property type="match status" value="1"/>
</dbReference>
<evidence type="ECO:0000259" key="1">
    <source>
        <dbReference type="Pfam" id="PF13472"/>
    </source>
</evidence>
<dbReference type="eggNOG" id="COG2755">
    <property type="taxonomic scope" value="Bacteria"/>
</dbReference>
<protein>
    <submittedName>
        <fullName evidence="2">Esterase</fullName>
    </submittedName>
</protein>
<evidence type="ECO:0000313" key="2">
    <source>
        <dbReference type="EMBL" id="EOR92740.1"/>
    </source>
</evidence>
<dbReference type="PANTHER" id="PTHR30383">
    <property type="entry name" value="THIOESTERASE 1/PROTEASE 1/LYSOPHOSPHOLIPASE L1"/>
    <property type="match status" value="1"/>
</dbReference>
<dbReference type="InterPro" id="IPR036514">
    <property type="entry name" value="SGNH_hydro_sf"/>
</dbReference>
<proteinExistence type="predicted"/>
<reference evidence="2 3" key="1">
    <citation type="journal article" date="2013" name="Genome Announc.">
        <title>Draft Genome Sequence of Arcticibacter svalbardensis Strain MN12-7T, a Member of the Family Sphingobacteriaceae Isolated from an Arctic Soil Sample.</title>
        <authorList>
            <person name="Shivaji S."/>
            <person name="Ara S."/>
            <person name="Prasad S."/>
            <person name="Manasa B.P."/>
            <person name="Begum Z."/>
            <person name="Singh A."/>
            <person name="Kumar Pinnaka A."/>
        </authorList>
    </citation>
    <scope>NUCLEOTIDE SEQUENCE [LARGE SCALE GENOMIC DNA]</scope>
    <source>
        <strain evidence="2 3">MN12-7</strain>
    </source>
</reference>
<comment type="caution">
    <text evidence="2">The sequence shown here is derived from an EMBL/GenBank/DDBJ whole genome shotgun (WGS) entry which is preliminary data.</text>
</comment>
<dbReference type="STRING" id="1150600.ADIARSV_4252"/>
<accession>R9GMJ3</accession>
<sequence>MILFSAQAKNNLRDTIFINSVEKLAEYAEKSNVLVKMKPGEYTIKSVSIGKLSVFKYGENNNKKGDFSIGSLIHFSGNNSSYFLTGVTLNLDTKLHKNYGKSEFAEFLVSGNNNYIEGLKAKDVGDDVPANRIQMLTIMGDDNTIKNADLVIQGSSPYGYGHLLGKGGGALVPLHKHSILLVEGTNTKLIGCKVVTHAYGHAIFMQGAVNTLIQDCYVEGKMRSTNEMLAETSGLAFNVGFKSDYPPGKILANEMKSLSEDGIRSYPTGGLSGRRTQGITVINCTVKNMRSGFDLSANLSPTKITNSTAIGCQEKAFSIGTNGVIENSKGDALYGPLITFVGNDVKNCKVELELIDSTSEYAVARLAEINGSGHNITIRNYQNKKRSVASPIVFGESFWDDVHRYRNPTDPQGTYAGAANIKLFNYTGMPVRLNDLAINCTVSNTENTINKVVNAGIGGNATSDLLKRVDKDVVANKPDLVIMMVGTNDMLNSNKMVDYKTYTANLEKLIKKIKSAGSKLVLMSPIPADSIYLFSRHDKSLFSETPNQKIDQVGKIVKTLAAENNVLFYDLNAEFKAQNLPLHNQDILISNEKNSGKKDGVHPTALGYRFIAQNVYFFLKAKGLLDPNQKIICFGDSITRGGGQGANYPTYLSELLEL</sequence>
<dbReference type="AlphaFoldDB" id="R9GMJ3"/>
<name>R9GMJ3_9SPHI</name>
<dbReference type="Proteomes" id="UP000014174">
    <property type="component" value="Unassembled WGS sequence"/>
</dbReference>
<keyword evidence="3" id="KW-1185">Reference proteome</keyword>
<dbReference type="InterPro" id="IPR051532">
    <property type="entry name" value="Ester_Hydrolysis_Enzymes"/>
</dbReference>
<dbReference type="InterPro" id="IPR013830">
    <property type="entry name" value="SGNH_hydro"/>
</dbReference>
<evidence type="ECO:0000313" key="3">
    <source>
        <dbReference type="Proteomes" id="UP000014174"/>
    </source>
</evidence>
<dbReference type="OrthoDB" id="1399014at2"/>
<dbReference type="RefSeq" id="WP_016197470.1">
    <property type="nucleotide sequence ID" value="NZ_AQPN01000145.1"/>
</dbReference>
<dbReference type="SUPFAM" id="SSF51126">
    <property type="entry name" value="Pectin lyase-like"/>
    <property type="match status" value="1"/>
</dbReference>
<dbReference type="GO" id="GO:0004622">
    <property type="term" value="F:phosphatidylcholine lysophospholipase activity"/>
    <property type="evidence" value="ECO:0007669"/>
    <property type="project" value="TreeGrafter"/>
</dbReference>